<feature type="compositionally biased region" description="Basic and acidic residues" evidence="15">
    <location>
        <begin position="1052"/>
        <end position="1078"/>
    </location>
</feature>
<gene>
    <name evidence="18" type="ORF">SeMB42_g04011</name>
</gene>
<dbReference type="PROSITE" id="PS51194">
    <property type="entry name" value="HELICASE_CTER"/>
    <property type="match status" value="1"/>
</dbReference>
<dbReference type="SMART" id="SM00490">
    <property type="entry name" value="HELICc"/>
    <property type="match status" value="1"/>
</dbReference>
<evidence type="ECO:0000256" key="4">
    <source>
        <dbReference type="ARBA" id="ARBA00022763"/>
    </source>
</evidence>
<dbReference type="InterPro" id="IPR032830">
    <property type="entry name" value="XPB/Ssl2_N"/>
</dbReference>
<dbReference type="GO" id="GO:0003677">
    <property type="term" value="F:DNA binding"/>
    <property type="evidence" value="ECO:0007669"/>
    <property type="project" value="UniProtKB-KW"/>
</dbReference>
<dbReference type="Gene3D" id="3.40.50.300">
    <property type="entry name" value="P-loop containing nucleotide triphosphate hydrolases"/>
    <property type="match status" value="2"/>
</dbReference>
<feature type="compositionally biased region" description="Pro residues" evidence="15">
    <location>
        <begin position="221"/>
        <end position="232"/>
    </location>
</feature>
<evidence type="ECO:0000259" key="16">
    <source>
        <dbReference type="PROSITE" id="PS51192"/>
    </source>
</evidence>
<feature type="domain" description="Helicase ATP-binding" evidence="16">
    <location>
        <begin position="625"/>
        <end position="787"/>
    </location>
</feature>
<protein>
    <recommendedName>
        <fullName evidence="13">DNA 3'-5' helicase</fullName>
        <ecNumber evidence="13">5.6.2.4</ecNumber>
    </recommendedName>
</protein>
<keyword evidence="7" id="KW-0067">ATP-binding</keyword>
<dbReference type="PRINTS" id="PR00851">
    <property type="entry name" value="XRODRMPGMNTB"/>
</dbReference>
<evidence type="ECO:0000256" key="12">
    <source>
        <dbReference type="ARBA" id="ARBA00034617"/>
    </source>
</evidence>
<dbReference type="Pfam" id="PF13625">
    <property type="entry name" value="Helicase_C_3"/>
    <property type="match status" value="1"/>
</dbReference>
<dbReference type="GO" id="GO:0043138">
    <property type="term" value="F:3'-5' DNA helicase activity"/>
    <property type="evidence" value="ECO:0007669"/>
    <property type="project" value="UniProtKB-EC"/>
</dbReference>
<feature type="region of interest" description="Disordered" evidence="15">
    <location>
        <begin position="1041"/>
        <end position="1078"/>
    </location>
</feature>
<dbReference type="GO" id="GO:0006367">
    <property type="term" value="P:transcription initiation at RNA polymerase II promoter"/>
    <property type="evidence" value="ECO:0007669"/>
    <property type="project" value="InterPro"/>
</dbReference>
<keyword evidence="11" id="KW-0539">Nucleus</keyword>
<dbReference type="InterPro" id="IPR050615">
    <property type="entry name" value="ATP-dep_DNA_Helicase"/>
</dbReference>
<keyword evidence="9" id="KW-0234">DNA repair</keyword>
<evidence type="ECO:0000256" key="11">
    <source>
        <dbReference type="ARBA" id="ARBA00023242"/>
    </source>
</evidence>
<dbReference type="GO" id="GO:0006289">
    <property type="term" value="P:nucleotide-excision repair"/>
    <property type="evidence" value="ECO:0007669"/>
    <property type="project" value="InterPro"/>
</dbReference>
<dbReference type="InterPro" id="IPR006935">
    <property type="entry name" value="Helicase/UvrB_N"/>
</dbReference>
<dbReference type="Pfam" id="PF16203">
    <property type="entry name" value="ERCC3_RAD25_C"/>
    <property type="match status" value="1"/>
</dbReference>
<evidence type="ECO:0000313" key="18">
    <source>
        <dbReference type="EMBL" id="TPX45403.1"/>
    </source>
</evidence>
<comment type="catalytic activity">
    <reaction evidence="14">
        <text>ATP + H2O = ADP + phosphate + H(+)</text>
        <dbReference type="Rhea" id="RHEA:13065"/>
        <dbReference type="ChEBI" id="CHEBI:15377"/>
        <dbReference type="ChEBI" id="CHEBI:15378"/>
        <dbReference type="ChEBI" id="CHEBI:30616"/>
        <dbReference type="ChEBI" id="CHEBI:43474"/>
        <dbReference type="ChEBI" id="CHEBI:456216"/>
        <dbReference type="EC" id="5.6.2.4"/>
    </reaction>
</comment>
<evidence type="ECO:0000256" key="5">
    <source>
        <dbReference type="ARBA" id="ARBA00022801"/>
    </source>
</evidence>
<sequence length="1140" mass="126323">MDGLPRPSLKLSLSLKRPAPGPASDMLPKARKVTLKVNAPASLALPPPPAATRPTSEPPLLHPHVPYPISTMTDTTTTIAPTANLSHSLPPLARAPSLPVIKIKPPSVHRQTAALVSSNIPHPATVNGVKQMKKGPQTAVSVNKSASPAGILKKPKTQPIPSSLVHSSFTAVKDESPPALLSSSMSATYSVIVETESLDVAQLVKMDVADDEEIDIDSLPPDSPSPSKPTPPLMNDDDDYESEGLATEDDRVSLMSYDDDANERFADTITRDPNYQNMKIIDTTSFIPKKAGLSATALVSSNDVPPPPPDFLTSKFPLDTDFRNLDLVPDHASRPLMITPDGTIVLEGYSSLAPPAKDFLTTVAEPSSRPARMHEYKLTSFSLYAAVSVGVETSAIINTLKRLCKTVVPRNIIKFIKECTQTYGKVRLLLKDNKYHVESAHPEILSLLLKDEIIASARVLAPPDANDSDVAVQGNGNNNNNNNIDIRNKTLLSTAISAPPYTSNVVDAKKSSSSSGIVVDELFGAVITIDREDEDSSDEEEEGEDDALLAGITQPSKRHLIDLTESFEIQKSMVEVVRRRCRELDYPLLEEYAYTEDSNNPTLDLTLKGTTAPRDYQAKALYKLLGAQNRARSGIVVLPTGAGKTLVGIAAATAIKKSVLVLCTNALSVSQWHTEFNRWANVPEGSIAEFTALDKAAFTTPAGVLITTYTMLSNTGERAAKTLEVLDFINAREWGLVILDEVHVIPAKVFRRVLTIVAAHAKLGLTATLVREDDKIQDLNFLIGPKLYEADWLELMDAGHIARVECTEVWCPMPSAFYDLYMKSSHAMKRLISVVHPGKFNVCQWLIRWRESLGDRILVFSDNVFALEMFAKALNKPLIHGKVHMKERMGVLKAFKRGETQTVFLSKVGDTSLDLPEATCLIQINSQFGSRRQEAQRLGRILRAKRRNEPGFKAMFYTLVSKDTDEVFWSNKRRTWLIDQGFEFNIIDDIFQQIPADQIAELNFVTPEAQLNMLREVQNANENDAQDEVVDGTADGFETVTKTGRRKAMTRNQREKVQKQQQRKQERAEKKVAKEKQQKRTRVIKTLMNDCIDVIFQETRPPNHLLRYICHNCPMNLAENKTIRTFNYGFICFVTRTHWA</sequence>
<feature type="compositionally biased region" description="Low complexity" evidence="15">
    <location>
        <begin position="1"/>
        <end position="18"/>
    </location>
</feature>
<proteinExistence type="inferred from homology"/>
<feature type="region of interest" description="Disordered" evidence="15">
    <location>
        <begin position="1"/>
        <end position="27"/>
    </location>
</feature>
<comment type="catalytic activity">
    <reaction evidence="12">
        <text>Couples ATP hydrolysis with the unwinding of duplex DNA by translocating in the 3'-5' direction.</text>
        <dbReference type="EC" id="5.6.2.4"/>
    </reaction>
</comment>
<evidence type="ECO:0000256" key="7">
    <source>
        <dbReference type="ARBA" id="ARBA00022840"/>
    </source>
</evidence>
<keyword evidence="5" id="KW-0378">Hydrolase</keyword>
<evidence type="ECO:0000256" key="2">
    <source>
        <dbReference type="ARBA" id="ARBA00006637"/>
    </source>
</evidence>
<name>A0A507D1R1_9FUNG</name>
<accession>A0A507D1R1</accession>
<dbReference type="GO" id="GO:0005675">
    <property type="term" value="C:transcription factor TFIIH holo complex"/>
    <property type="evidence" value="ECO:0007669"/>
    <property type="project" value="TreeGrafter"/>
</dbReference>
<dbReference type="EC" id="5.6.2.4" evidence="13"/>
<keyword evidence="8" id="KW-0238">DNA-binding</keyword>
<evidence type="ECO:0000256" key="13">
    <source>
        <dbReference type="ARBA" id="ARBA00034808"/>
    </source>
</evidence>
<reference evidence="18 19" key="1">
    <citation type="journal article" date="2019" name="Sci. Rep.">
        <title>Comparative genomics of chytrid fungi reveal insights into the obligate biotrophic and pathogenic lifestyle of Synchytrium endobioticum.</title>
        <authorList>
            <person name="van de Vossenberg B.T.L.H."/>
            <person name="Warris S."/>
            <person name="Nguyen H.D.T."/>
            <person name="van Gent-Pelzer M.P.E."/>
            <person name="Joly D.L."/>
            <person name="van de Geest H.C."/>
            <person name="Bonants P.J.M."/>
            <person name="Smith D.S."/>
            <person name="Levesque C.A."/>
            <person name="van der Lee T.A.J."/>
        </authorList>
    </citation>
    <scope>NUCLEOTIDE SEQUENCE [LARGE SCALE GENOMIC DNA]</scope>
    <source>
        <strain evidence="18 19">MB42</strain>
    </source>
</reference>
<keyword evidence="3" id="KW-0547">Nucleotide-binding</keyword>
<dbReference type="AlphaFoldDB" id="A0A507D1R1"/>
<dbReference type="EMBL" id="QEAN01000154">
    <property type="protein sequence ID" value="TPX45403.1"/>
    <property type="molecule type" value="Genomic_DNA"/>
</dbReference>
<dbReference type="GO" id="GO:0000112">
    <property type="term" value="C:nucleotide-excision repair factor 3 complex"/>
    <property type="evidence" value="ECO:0007669"/>
    <property type="project" value="TreeGrafter"/>
</dbReference>
<evidence type="ECO:0000313" key="19">
    <source>
        <dbReference type="Proteomes" id="UP000317494"/>
    </source>
</evidence>
<dbReference type="Pfam" id="PF04851">
    <property type="entry name" value="ResIII"/>
    <property type="match status" value="1"/>
</dbReference>
<organism evidence="18 19">
    <name type="scientific">Synchytrium endobioticum</name>
    <dbReference type="NCBI Taxonomy" id="286115"/>
    <lineage>
        <taxon>Eukaryota</taxon>
        <taxon>Fungi</taxon>
        <taxon>Fungi incertae sedis</taxon>
        <taxon>Chytridiomycota</taxon>
        <taxon>Chytridiomycota incertae sedis</taxon>
        <taxon>Chytridiomycetes</taxon>
        <taxon>Synchytriales</taxon>
        <taxon>Synchytriaceae</taxon>
        <taxon>Synchytrium</taxon>
    </lineage>
</organism>
<dbReference type="GO" id="GO:0005524">
    <property type="term" value="F:ATP binding"/>
    <property type="evidence" value="ECO:0007669"/>
    <property type="project" value="UniProtKB-KW"/>
</dbReference>
<dbReference type="PANTHER" id="PTHR11274:SF0">
    <property type="entry name" value="GENERAL TRANSCRIPTION AND DNA REPAIR FACTOR IIH HELICASE SUBUNIT XPB"/>
    <property type="match status" value="1"/>
</dbReference>
<dbReference type="InterPro" id="IPR014001">
    <property type="entry name" value="Helicase_ATP-bd"/>
</dbReference>
<dbReference type="NCBIfam" id="TIGR00603">
    <property type="entry name" value="rad25"/>
    <property type="match status" value="1"/>
</dbReference>
<dbReference type="GO" id="GO:0097550">
    <property type="term" value="C:transcription preinitiation complex"/>
    <property type="evidence" value="ECO:0007669"/>
    <property type="project" value="TreeGrafter"/>
</dbReference>
<dbReference type="FunFam" id="3.40.50.300:FF:000077">
    <property type="entry name" value="Probable DNA repair helicase RAD25"/>
    <property type="match status" value="1"/>
</dbReference>
<evidence type="ECO:0000256" key="10">
    <source>
        <dbReference type="ARBA" id="ARBA00023235"/>
    </source>
</evidence>
<keyword evidence="10" id="KW-0413">Isomerase</keyword>
<evidence type="ECO:0000256" key="8">
    <source>
        <dbReference type="ARBA" id="ARBA00023125"/>
    </source>
</evidence>
<dbReference type="InterPro" id="IPR001161">
    <property type="entry name" value="XPB/Ssl2"/>
</dbReference>
<dbReference type="VEuPathDB" id="FungiDB:SeMB42_g04011"/>
<evidence type="ECO:0000256" key="6">
    <source>
        <dbReference type="ARBA" id="ARBA00022806"/>
    </source>
</evidence>
<dbReference type="InterPro" id="IPR001650">
    <property type="entry name" value="Helicase_C-like"/>
</dbReference>
<evidence type="ECO:0000256" key="14">
    <source>
        <dbReference type="ARBA" id="ARBA00048988"/>
    </source>
</evidence>
<dbReference type="InterPro" id="IPR027417">
    <property type="entry name" value="P-loop_NTPase"/>
</dbReference>
<keyword evidence="19" id="KW-1185">Reference proteome</keyword>
<comment type="caution">
    <text evidence="18">The sequence shown here is derived from an EMBL/GenBank/DDBJ whole genome shotgun (WGS) entry which is preliminary data.</text>
</comment>
<evidence type="ECO:0000256" key="1">
    <source>
        <dbReference type="ARBA" id="ARBA00004123"/>
    </source>
</evidence>
<keyword evidence="6" id="KW-0347">Helicase</keyword>
<evidence type="ECO:0000256" key="9">
    <source>
        <dbReference type="ARBA" id="ARBA00023204"/>
    </source>
</evidence>
<dbReference type="SMART" id="SM00487">
    <property type="entry name" value="DEXDc"/>
    <property type="match status" value="1"/>
</dbReference>
<dbReference type="CDD" id="cd18029">
    <property type="entry name" value="DEXHc_XPB"/>
    <property type="match status" value="1"/>
</dbReference>
<dbReference type="CDD" id="cd18789">
    <property type="entry name" value="SF2_C_XPB"/>
    <property type="match status" value="1"/>
</dbReference>
<dbReference type="STRING" id="286115.A0A507D1R1"/>
<evidence type="ECO:0000259" key="17">
    <source>
        <dbReference type="PROSITE" id="PS51194"/>
    </source>
</evidence>
<feature type="compositionally biased region" description="Pro residues" evidence="15">
    <location>
        <begin position="45"/>
        <end position="61"/>
    </location>
</feature>
<dbReference type="PANTHER" id="PTHR11274">
    <property type="entry name" value="RAD25/XP-B DNA REPAIR HELICASE"/>
    <property type="match status" value="1"/>
</dbReference>
<dbReference type="GO" id="GO:0016787">
    <property type="term" value="F:hydrolase activity"/>
    <property type="evidence" value="ECO:0007669"/>
    <property type="project" value="UniProtKB-KW"/>
</dbReference>
<dbReference type="Proteomes" id="UP000317494">
    <property type="component" value="Unassembled WGS sequence"/>
</dbReference>
<dbReference type="SUPFAM" id="SSF52540">
    <property type="entry name" value="P-loop containing nucleoside triphosphate hydrolases"/>
    <property type="match status" value="2"/>
</dbReference>
<keyword evidence="4" id="KW-0227">DNA damage</keyword>
<evidence type="ECO:0000256" key="3">
    <source>
        <dbReference type="ARBA" id="ARBA00022741"/>
    </source>
</evidence>
<comment type="subcellular location">
    <subcellularLocation>
        <location evidence="1">Nucleus</location>
    </subcellularLocation>
</comment>
<feature type="domain" description="Helicase C-terminal" evidence="17">
    <location>
        <begin position="841"/>
        <end position="998"/>
    </location>
</feature>
<dbReference type="InterPro" id="IPR032438">
    <property type="entry name" value="ERCC3_RAD25_C"/>
</dbReference>
<feature type="region of interest" description="Disordered" evidence="15">
    <location>
        <begin position="39"/>
        <end position="61"/>
    </location>
</feature>
<comment type="similarity">
    <text evidence="2">Belongs to the helicase family. RAD25/XPB subfamily.</text>
</comment>
<dbReference type="PROSITE" id="PS51192">
    <property type="entry name" value="HELICASE_ATP_BIND_1"/>
    <property type="match status" value="1"/>
</dbReference>
<evidence type="ECO:0000256" key="15">
    <source>
        <dbReference type="SAM" id="MobiDB-lite"/>
    </source>
</evidence>
<feature type="region of interest" description="Disordered" evidence="15">
    <location>
        <begin position="214"/>
        <end position="249"/>
    </location>
</feature>